<proteinExistence type="inferred from homology"/>
<keyword evidence="1 2" id="KW-0418">Kinase</keyword>
<dbReference type="InterPro" id="IPR011009">
    <property type="entry name" value="Kinase-like_dom_sf"/>
</dbReference>
<keyword evidence="1" id="KW-0808">Transferase</keyword>
<gene>
    <name evidence="2" type="ORF">B5808_04660</name>
</gene>
<dbReference type="STRING" id="1619308.B5808_04660"/>
<name>A0A1X9LQ18_9MICO</name>
<dbReference type="PANTHER" id="PTHR12149:SF8">
    <property type="entry name" value="PROTEIN-RIBULOSAMINE 3-KINASE"/>
    <property type="match status" value="1"/>
</dbReference>
<dbReference type="GO" id="GO:0016301">
    <property type="term" value="F:kinase activity"/>
    <property type="evidence" value="ECO:0007669"/>
    <property type="project" value="UniProtKB-UniRule"/>
</dbReference>
<evidence type="ECO:0000256" key="1">
    <source>
        <dbReference type="PIRNR" id="PIRNR006221"/>
    </source>
</evidence>
<dbReference type="KEGG" id="cphy:B5808_04660"/>
<organism evidence="2 3">
    <name type="scientific">Cnuibacter physcomitrellae</name>
    <dbReference type="NCBI Taxonomy" id="1619308"/>
    <lineage>
        <taxon>Bacteria</taxon>
        <taxon>Bacillati</taxon>
        <taxon>Actinomycetota</taxon>
        <taxon>Actinomycetes</taxon>
        <taxon>Micrococcales</taxon>
        <taxon>Microbacteriaceae</taxon>
        <taxon>Cnuibacter</taxon>
    </lineage>
</organism>
<dbReference type="Gene3D" id="3.30.200.20">
    <property type="entry name" value="Phosphorylase Kinase, domain 1"/>
    <property type="match status" value="1"/>
</dbReference>
<sequence>MKSDPAGPGAYPAEAAGLAWLAEARGASCVTVHEVDDRHIALAELKESRPTREAAHRFGAALAITHRAGAPAFGCPPEGWSGPCFIGRQPMPVGDWRGWGEFYADARVLPYAERAVERGNLSKAELDRVRRTGDLIRSGIFDDDEPPARLHGDLWAGNVMWTATGAVLLDPAAHGGHRETDLAMLALFGAPFLAEVLAGYDDVSALREGWRERVPLHQLFPLAVHAVGHGRSYGVELLRACAAVDALAAGT</sequence>
<dbReference type="AlphaFoldDB" id="A0A1X9LQ18"/>
<dbReference type="EMBL" id="CP020715">
    <property type="protein sequence ID" value="ARJ07207.1"/>
    <property type="molecule type" value="Genomic_DNA"/>
</dbReference>
<dbReference type="InterPro" id="IPR016477">
    <property type="entry name" value="Fructo-/Ketosamine-3-kinase"/>
</dbReference>
<dbReference type="SUPFAM" id="SSF56112">
    <property type="entry name" value="Protein kinase-like (PK-like)"/>
    <property type="match status" value="1"/>
</dbReference>
<accession>A0A1X9LQ18</accession>
<reference evidence="2 3" key="1">
    <citation type="submission" date="2017-04" db="EMBL/GenBank/DDBJ databases">
        <authorList>
            <person name="Afonso C.L."/>
            <person name="Miller P.J."/>
            <person name="Scott M.A."/>
            <person name="Spackman E."/>
            <person name="Goraichik I."/>
            <person name="Dimitrov K.M."/>
            <person name="Suarez D.L."/>
            <person name="Swayne D.E."/>
        </authorList>
    </citation>
    <scope>NUCLEOTIDE SEQUENCE [LARGE SCALE GENOMIC DNA]</scope>
    <source>
        <strain evidence="3">XA(T)</strain>
    </source>
</reference>
<protein>
    <submittedName>
        <fullName evidence="2">Fructosamine kinase</fullName>
    </submittedName>
</protein>
<dbReference type="Proteomes" id="UP000192775">
    <property type="component" value="Chromosome"/>
</dbReference>
<dbReference type="PANTHER" id="PTHR12149">
    <property type="entry name" value="FRUCTOSAMINE 3 KINASE-RELATED PROTEIN"/>
    <property type="match status" value="1"/>
</dbReference>
<comment type="similarity">
    <text evidence="1">Belongs to the fructosamine kinase family.</text>
</comment>
<dbReference type="Gene3D" id="1.10.510.10">
    <property type="entry name" value="Transferase(Phosphotransferase) domain 1"/>
    <property type="match status" value="1"/>
</dbReference>
<evidence type="ECO:0000313" key="2">
    <source>
        <dbReference type="EMBL" id="ARJ07207.1"/>
    </source>
</evidence>
<evidence type="ECO:0000313" key="3">
    <source>
        <dbReference type="Proteomes" id="UP000192775"/>
    </source>
</evidence>
<keyword evidence="3" id="KW-1185">Reference proteome</keyword>
<dbReference type="Pfam" id="PF03881">
    <property type="entry name" value="Fructosamin_kin"/>
    <property type="match status" value="1"/>
</dbReference>
<dbReference type="PIRSF" id="PIRSF006221">
    <property type="entry name" value="Ketosamine-3-kinase"/>
    <property type="match status" value="1"/>
</dbReference>
<dbReference type="Gene3D" id="1.20.1270.240">
    <property type="match status" value="1"/>
</dbReference>